<gene>
    <name evidence="4" type="ORF">J2853_007631</name>
</gene>
<feature type="transmembrane region" description="Helical" evidence="2">
    <location>
        <begin position="31"/>
        <end position="50"/>
    </location>
</feature>
<comment type="similarity">
    <text evidence="1">Belongs to the adenylyl cyclase class-3 family.</text>
</comment>
<dbReference type="InterPro" id="IPR050697">
    <property type="entry name" value="Adenylyl/Guanylyl_Cyclase_3/4"/>
</dbReference>
<accession>A0ABT9QPT6</accession>
<sequence length="684" mass="73142">MPTIDLTGLPVEDRAKQGPYLPPATQPVRTVVWMLHLALPMIGLWLLLANPETLDVMWQDNLGHFWLIIVVAAINLVLGAMINQASARRNDARLFLVSLVFLGTAGFFLMHGLSTPRIILEGPNYGFDLAHPIGLLFASVIAFASALPLSERAAQAVLRSQRWLSGGLVLALIAWGITSLVPGVTFLSSKPPAQGAGLGAIELVGVALYVAAAVMMFQLHRKRPAAMLISLVTAYALLAETMVAGMTHRSWHLSWWLWHILLTLAFVFVAYSAYMQFRREGSSAGLFDSVALSATVKKIRADYEAALEELVGHLRNSAESKVPIANRLAGKFGLTEAQAAVLDRAGEALANERELTERLAALVDTGNQARVGLPEGEMLAQGLERVRQAYGDVRIELVSDGRLTVGSDEYSKQDFPDNRPLRREGTVVHPLTVKGVLAGALEVPVGRTPQDEALAATLASQMSISLENARLYQELSTLFRQYMSPDVANSLLADPQTAALGGKLVELTALFADLKGFTSFSEQAAPGEIVEMLNRYHTAAVPIVLGNGGTIVQFVGDALLALFNAPAEQPHHALSAAKAALAMQEAAEEIARGMPGYPRFRIGINTGLALVGNIGSPELRGFNAMGDCVNVAARLEGVADPGTVVIGQSTLDQIGPGATTHSLGWLSLKGKEQSVNAYVLSALP</sequence>
<evidence type="ECO:0000313" key="4">
    <source>
        <dbReference type="EMBL" id="MDP9848420.1"/>
    </source>
</evidence>
<name>A0ABT9QPT6_9ACTN</name>
<dbReference type="Proteomes" id="UP001225356">
    <property type="component" value="Unassembled WGS sequence"/>
</dbReference>
<dbReference type="RefSeq" id="WP_307565709.1">
    <property type="nucleotide sequence ID" value="NZ_JAUSQU010000001.1"/>
</dbReference>
<dbReference type="Pfam" id="PF00211">
    <property type="entry name" value="Guanylate_cyc"/>
    <property type="match status" value="1"/>
</dbReference>
<keyword evidence="2" id="KW-0812">Transmembrane</keyword>
<feature type="transmembrane region" description="Helical" evidence="2">
    <location>
        <begin position="163"/>
        <end position="184"/>
    </location>
</feature>
<feature type="transmembrane region" description="Helical" evidence="2">
    <location>
        <begin position="94"/>
        <end position="113"/>
    </location>
</feature>
<dbReference type="Gene3D" id="3.30.450.40">
    <property type="match status" value="1"/>
</dbReference>
<organism evidence="4 5">
    <name type="scientific">Streptosporangium lutulentum</name>
    <dbReference type="NCBI Taxonomy" id="1461250"/>
    <lineage>
        <taxon>Bacteria</taxon>
        <taxon>Bacillati</taxon>
        <taxon>Actinomycetota</taxon>
        <taxon>Actinomycetes</taxon>
        <taxon>Streptosporangiales</taxon>
        <taxon>Streptosporangiaceae</taxon>
        <taxon>Streptosporangium</taxon>
    </lineage>
</organism>
<evidence type="ECO:0000256" key="1">
    <source>
        <dbReference type="ARBA" id="ARBA00005381"/>
    </source>
</evidence>
<reference evidence="4 5" key="1">
    <citation type="submission" date="2023-07" db="EMBL/GenBank/DDBJ databases">
        <title>Sequencing the genomes of 1000 actinobacteria strains.</title>
        <authorList>
            <person name="Klenk H.-P."/>
        </authorList>
    </citation>
    <scope>NUCLEOTIDE SEQUENCE [LARGE SCALE GENOMIC DNA]</scope>
    <source>
        <strain evidence="4 5">DSM 46740</strain>
    </source>
</reference>
<feature type="transmembrane region" description="Helical" evidence="2">
    <location>
        <begin position="62"/>
        <end position="82"/>
    </location>
</feature>
<feature type="transmembrane region" description="Helical" evidence="2">
    <location>
        <begin position="196"/>
        <end position="217"/>
    </location>
</feature>
<dbReference type="SUPFAM" id="SSF55073">
    <property type="entry name" value="Nucleotide cyclase"/>
    <property type="match status" value="1"/>
</dbReference>
<dbReference type="CDD" id="cd07302">
    <property type="entry name" value="CHD"/>
    <property type="match status" value="1"/>
</dbReference>
<dbReference type="SUPFAM" id="SSF55781">
    <property type="entry name" value="GAF domain-like"/>
    <property type="match status" value="1"/>
</dbReference>
<dbReference type="Gene3D" id="3.30.70.1230">
    <property type="entry name" value="Nucleotide cyclase"/>
    <property type="match status" value="1"/>
</dbReference>
<dbReference type="PROSITE" id="PS50125">
    <property type="entry name" value="GUANYLATE_CYCLASE_2"/>
    <property type="match status" value="1"/>
</dbReference>
<evidence type="ECO:0000313" key="5">
    <source>
        <dbReference type="Proteomes" id="UP001225356"/>
    </source>
</evidence>
<dbReference type="PANTHER" id="PTHR43081:SF1">
    <property type="entry name" value="ADENYLATE CYCLASE, TERMINAL-DIFFERENTIATION SPECIFIC"/>
    <property type="match status" value="1"/>
</dbReference>
<dbReference type="InterPro" id="IPR029016">
    <property type="entry name" value="GAF-like_dom_sf"/>
</dbReference>
<feature type="transmembrane region" description="Helical" evidence="2">
    <location>
        <begin position="133"/>
        <end position="151"/>
    </location>
</feature>
<proteinExistence type="inferred from homology"/>
<comment type="caution">
    <text evidence="4">The sequence shown here is derived from an EMBL/GenBank/DDBJ whole genome shotgun (WGS) entry which is preliminary data.</text>
</comment>
<protein>
    <submittedName>
        <fullName evidence="4">Class 3 adenylate cyclase</fullName>
    </submittedName>
</protein>
<dbReference type="EMBL" id="JAUSQU010000001">
    <property type="protein sequence ID" value="MDP9848420.1"/>
    <property type="molecule type" value="Genomic_DNA"/>
</dbReference>
<dbReference type="InterPro" id="IPR001054">
    <property type="entry name" value="A/G_cyclase"/>
</dbReference>
<feature type="transmembrane region" description="Helical" evidence="2">
    <location>
        <begin position="255"/>
        <end position="274"/>
    </location>
</feature>
<dbReference type="InterPro" id="IPR029787">
    <property type="entry name" value="Nucleotide_cyclase"/>
</dbReference>
<evidence type="ECO:0000259" key="3">
    <source>
        <dbReference type="PROSITE" id="PS50125"/>
    </source>
</evidence>
<keyword evidence="5" id="KW-1185">Reference proteome</keyword>
<feature type="domain" description="Guanylate cyclase" evidence="3">
    <location>
        <begin position="508"/>
        <end position="636"/>
    </location>
</feature>
<keyword evidence="2" id="KW-1133">Transmembrane helix</keyword>
<evidence type="ECO:0000256" key="2">
    <source>
        <dbReference type="SAM" id="Phobius"/>
    </source>
</evidence>
<keyword evidence="2" id="KW-0472">Membrane</keyword>
<dbReference type="PANTHER" id="PTHR43081">
    <property type="entry name" value="ADENYLATE CYCLASE, TERMINAL-DIFFERENTIATION SPECIFIC-RELATED"/>
    <property type="match status" value="1"/>
</dbReference>
<dbReference type="SMART" id="SM00044">
    <property type="entry name" value="CYCc"/>
    <property type="match status" value="1"/>
</dbReference>